<feature type="transmembrane region" description="Helical" evidence="1">
    <location>
        <begin position="159"/>
        <end position="176"/>
    </location>
</feature>
<dbReference type="PANTHER" id="PTHR31970">
    <property type="match status" value="1"/>
</dbReference>
<dbReference type="Proteomes" id="UP000321181">
    <property type="component" value="Unassembled WGS sequence"/>
</dbReference>
<feature type="transmembrane region" description="Helical" evidence="1">
    <location>
        <begin position="339"/>
        <end position="357"/>
    </location>
</feature>
<dbReference type="EMBL" id="BJYY01000012">
    <property type="protein sequence ID" value="GEO33821.1"/>
    <property type="molecule type" value="Genomic_DNA"/>
</dbReference>
<keyword evidence="1" id="KW-0472">Membrane</keyword>
<organism evidence="2 3">
    <name type="scientific">Cellulomonas aerilata</name>
    <dbReference type="NCBI Taxonomy" id="515326"/>
    <lineage>
        <taxon>Bacteria</taxon>
        <taxon>Bacillati</taxon>
        <taxon>Actinomycetota</taxon>
        <taxon>Actinomycetes</taxon>
        <taxon>Micrococcales</taxon>
        <taxon>Cellulomonadaceae</taxon>
        <taxon>Cellulomonas</taxon>
    </lineage>
</organism>
<feature type="transmembrane region" description="Helical" evidence="1">
    <location>
        <begin position="82"/>
        <end position="110"/>
    </location>
</feature>
<feature type="transmembrane region" description="Helical" evidence="1">
    <location>
        <begin position="313"/>
        <end position="333"/>
    </location>
</feature>
<dbReference type="PANTHER" id="PTHR31970:SF9">
    <property type="entry name" value="MOLYBDATE TRANSPORTER 2"/>
    <property type="match status" value="1"/>
</dbReference>
<keyword evidence="3" id="KW-1185">Reference proteome</keyword>
<feature type="transmembrane region" description="Helical" evidence="1">
    <location>
        <begin position="369"/>
        <end position="395"/>
    </location>
</feature>
<name>A0A512DBG2_9CELL</name>
<comment type="caution">
    <text evidence="2">The sequence shown here is derived from an EMBL/GenBank/DDBJ whole genome shotgun (WGS) entry which is preliminary data.</text>
</comment>
<evidence type="ECO:0000313" key="2">
    <source>
        <dbReference type="EMBL" id="GEO33821.1"/>
    </source>
</evidence>
<feature type="transmembrane region" description="Helical" evidence="1">
    <location>
        <begin position="27"/>
        <end position="46"/>
    </location>
</feature>
<dbReference type="RefSeq" id="WP_186816458.1">
    <property type="nucleotide sequence ID" value="NZ_BAAARM010000002.1"/>
</dbReference>
<evidence type="ECO:0008006" key="4">
    <source>
        <dbReference type="Google" id="ProtNLM"/>
    </source>
</evidence>
<protein>
    <recommendedName>
        <fullName evidence="4">Sulfate transporter</fullName>
    </recommendedName>
</protein>
<reference evidence="2 3" key="1">
    <citation type="submission" date="2019-07" db="EMBL/GenBank/DDBJ databases">
        <title>Whole genome shotgun sequence of Cellulomonas aerilata NBRC 106308.</title>
        <authorList>
            <person name="Hosoyama A."/>
            <person name="Uohara A."/>
            <person name="Ohji S."/>
            <person name="Ichikawa N."/>
        </authorList>
    </citation>
    <scope>NUCLEOTIDE SEQUENCE [LARGE SCALE GENOMIC DNA]</scope>
    <source>
        <strain evidence="2 3">NBRC 106308</strain>
    </source>
</reference>
<accession>A0A512DBG2</accession>
<evidence type="ECO:0000313" key="3">
    <source>
        <dbReference type="Proteomes" id="UP000321181"/>
    </source>
</evidence>
<gene>
    <name evidence="2" type="ORF">CAE01nite_15460</name>
</gene>
<dbReference type="Pfam" id="PF16983">
    <property type="entry name" value="MFS_MOT1"/>
    <property type="match status" value="2"/>
</dbReference>
<dbReference type="GO" id="GO:0015098">
    <property type="term" value="F:molybdate ion transmembrane transporter activity"/>
    <property type="evidence" value="ECO:0007669"/>
    <property type="project" value="InterPro"/>
</dbReference>
<feature type="transmembrane region" description="Helical" evidence="1">
    <location>
        <begin position="122"/>
        <end position="147"/>
    </location>
</feature>
<keyword evidence="1" id="KW-1133">Transmembrane helix</keyword>
<feature type="transmembrane region" description="Helical" evidence="1">
    <location>
        <begin position="181"/>
        <end position="201"/>
    </location>
</feature>
<proteinExistence type="predicted"/>
<evidence type="ECO:0000256" key="1">
    <source>
        <dbReference type="SAM" id="Phobius"/>
    </source>
</evidence>
<keyword evidence="1" id="KW-0812">Transmembrane</keyword>
<sequence>MTARAAGVTSAGLDEGAAGPVTWWREASGAVADLGVLLPIAVALVVTNGLSPTAVLLPAGLTYLLVARVYRLPVAVQPLKAFGAAAIAAGAGPDVVAAGALLMGVTFLVLGSTGMLDRVARVFPVAVIRGVQLAVALTFARIAWGLATEPPPLFTHQLPPPWLVAGTVAVAAVLLVRGRRVVLVAVVVALAVAVVLTVPGAAGTAGSSGTGWALGPAPVDLPHLDVGTLLTAATLLVLPQLPLTFANSCLAPADAARQLFPGRAAAVTPGRLARTLGAANLVAGGLSGMPVCHGAGGMSAHHAFGARTGRAPALLGVVLVAAALAAGGSLAVVLPAFPLPVLAGLLVVAAVAHARLLRDVRGASAWSVALGVGLVGGFVHLGVAVVGGLVVHAVLARLGRRRPVATR</sequence>
<dbReference type="InterPro" id="IPR031563">
    <property type="entry name" value="MOT1/MOT2"/>
</dbReference>
<dbReference type="AlphaFoldDB" id="A0A512DBG2"/>